<dbReference type="OrthoDB" id="1363133at2759"/>
<evidence type="ECO:0000256" key="1">
    <source>
        <dbReference type="SAM" id="Phobius"/>
    </source>
</evidence>
<keyword evidence="1" id="KW-1133">Transmembrane helix</keyword>
<sequence length="142" mass="16266">MRERTPMNPSTCHGELPSFIPIYTLLAAFPISHCRHLHGYLKPLHTLRFLLSPSLISSFCINSSLAMRRASRRGSRRALPLRERKPQPQCLVLKKLRKLKKIVPCCRNAVGLEGLLLRTAEYISFLELKMIVLKRILDLHGV</sequence>
<organism evidence="2 3">
    <name type="scientific">Musa troglodytarum</name>
    <name type="common">fe'i banana</name>
    <dbReference type="NCBI Taxonomy" id="320322"/>
    <lineage>
        <taxon>Eukaryota</taxon>
        <taxon>Viridiplantae</taxon>
        <taxon>Streptophyta</taxon>
        <taxon>Embryophyta</taxon>
        <taxon>Tracheophyta</taxon>
        <taxon>Spermatophyta</taxon>
        <taxon>Magnoliopsida</taxon>
        <taxon>Liliopsida</taxon>
        <taxon>Zingiberales</taxon>
        <taxon>Musaceae</taxon>
        <taxon>Musa</taxon>
    </lineage>
</organism>
<dbReference type="AlphaFoldDB" id="A0A9E7I8L5"/>
<keyword evidence="1" id="KW-0472">Membrane</keyword>
<accession>A0A9E7I8L5</accession>
<proteinExistence type="predicted"/>
<feature type="transmembrane region" description="Helical" evidence="1">
    <location>
        <begin position="47"/>
        <end position="67"/>
    </location>
</feature>
<dbReference type="EMBL" id="CP097511">
    <property type="protein sequence ID" value="URE44683.1"/>
    <property type="molecule type" value="Genomic_DNA"/>
</dbReference>
<name>A0A9E7I8L5_9LILI</name>
<keyword evidence="1" id="KW-0812">Transmembrane</keyword>
<evidence type="ECO:0008006" key="4">
    <source>
        <dbReference type="Google" id="ProtNLM"/>
    </source>
</evidence>
<protein>
    <recommendedName>
        <fullName evidence="4">BHLH domain-containing protein</fullName>
    </recommendedName>
</protein>
<evidence type="ECO:0000313" key="3">
    <source>
        <dbReference type="Proteomes" id="UP001055439"/>
    </source>
</evidence>
<gene>
    <name evidence="2" type="ORF">MUK42_25480</name>
</gene>
<reference evidence="2" key="1">
    <citation type="submission" date="2022-05" db="EMBL/GenBank/DDBJ databases">
        <title>The Musa troglodytarum L. genome provides insights into the mechanism of non-climacteric behaviour and enrichment of carotenoids.</title>
        <authorList>
            <person name="Wang J."/>
        </authorList>
    </citation>
    <scope>NUCLEOTIDE SEQUENCE</scope>
    <source>
        <tissue evidence="2">Leaf</tissue>
    </source>
</reference>
<keyword evidence="3" id="KW-1185">Reference proteome</keyword>
<evidence type="ECO:0000313" key="2">
    <source>
        <dbReference type="EMBL" id="URE44683.1"/>
    </source>
</evidence>
<dbReference type="Proteomes" id="UP001055439">
    <property type="component" value="Chromosome 9"/>
</dbReference>